<evidence type="ECO:0000256" key="1">
    <source>
        <dbReference type="SAM" id="MobiDB-lite"/>
    </source>
</evidence>
<dbReference type="EMBL" id="JBICBT010000275">
    <property type="protein sequence ID" value="KAL3118497.1"/>
    <property type="molecule type" value="Genomic_DNA"/>
</dbReference>
<organism evidence="2 3">
    <name type="scientific">Heterodera trifolii</name>
    <dbReference type="NCBI Taxonomy" id="157864"/>
    <lineage>
        <taxon>Eukaryota</taxon>
        <taxon>Metazoa</taxon>
        <taxon>Ecdysozoa</taxon>
        <taxon>Nematoda</taxon>
        <taxon>Chromadorea</taxon>
        <taxon>Rhabditida</taxon>
        <taxon>Tylenchina</taxon>
        <taxon>Tylenchomorpha</taxon>
        <taxon>Tylenchoidea</taxon>
        <taxon>Heteroderidae</taxon>
        <taxon>Heteroderinae</taxon>
        <taxon>Heterodera</taxon>
    </lineage>
</organism>
<dbReference type="Proteomes" id="UP001620626">
    <property type="component" value="Unassembled WGS sequence"/>
</dbReference>
<sequence length="125" mass="14657">MAKSWWQRKTRQQKSDGRSNAIIAALTFAAISSLQMDEEEEEKGEQKSEGMRKRKTNGAEKQIEWKIVFFAFPADDSSVRPSVFTSVRFTSIHSSLRFFLRHRSVRLRPSLCHSFPFKSFHRFIK</sequence>
<dbReference type="AlphaFoldDB" id="A0ABD2LUE9"/>
<feature type="compositionally biased region" description="Basic and acidic residues" evidence="1">
    <location>
        <begin position="44"/>
        <end position="58"/>
    </location>
</feature>
<comment type="caution">
    <text evidence="2">The sequence shown here is derived from an EMBL/GenBank/DDBJ whole genome shotgun (WGS) entry which is preliminary data.</text>
</comment>
<name>A0ABD2LUE9_9BILA</name>
<accession>A0ABD2LUE9</accession>
<feature type="region of interest" description="Disordered" evidence="1">
    <location>
        <begin position="35"/>
        <end position="58"/>
    </location>
</feature>
<keyword evidence="3" id="KW-1185">Reference proteome</keyword>
<proteinExistence type="predicted"/>
<reference evidence="2 3" key="1">
    <citation type="submission" date="2024-10" db="EMBL/GenBank/DDBJ databases">
        <authorList>
            <person name="Kim D."/>
        </authorList>
    </citation>
    <scope>NUCLEOTIDE SEQUENCE [LARGE SCALE GENOMIC DNA]</scope>
    <source>
        <strain evidence="2">BH-2024</strain>
    </source>
</reference>
<evidence type="ECO:0000313" key="3">
    <source>
        <dbReference type="Proteomes" id="UP001620626"/>
    </source>
</evidence>
<evidence type="ECO:0000313" key="2">
    <source>
        <dbReference type="EMBL" id="KAL3118497.1"/>
    </source>
</evidence>
<gene>
    <name evidence="2" type="ORF">niasHT_000262</name>
</gene>
<protein>
    <submittedName>
        <fullName evidence="2">Uncharacterized protein</fullName>
    </submittedName>
</protein>